<dbReference type="InterPro" id="IPR023227">
    <property type="entry name" value="SAM_OH_AdoTrfase_C_sf"/>
</dbReference>
<proteinExistence type="inferred from homology"/>
<evidence type="ECO:0000256" key="2">
    <source>
        <dbReference type="ARBA" id="ARBA00024035"/>
    </source>
</evidence>
<feature type="domain" description="S-adenosyl-l-methionine hydroxide adenosyltransferase N-terminal" evidence="3">
    <location>
        <begin position="4"/>
        <end position="147"/>
    </location>
</feature>
<dbReference type="Gene3D" id="2.40.30.90">
    <property type="entry name" value="Bacterial fluorinating enzyme like"/>
    <property type="match status" value="1"/>
</dbReference>
<organism evidence="5 6">
    <name type="scientific">Elizabethkingia anophelis NUHP1</name>
    <dbReference type="NCBI Taxonomy" id="1338011"/>
    <lineage>
        <taxon>Bacteria</taxon>
        <taxon>Pseudomonadati</taxon>
        <taxon>Bacteroidota</taxon>
        <taxon>Flavobacteriia</taxon>
        <taxon>Flavobacteriales</taxon>
        <taxon>Weeksellaceae</taxon>
        <taxon>Elizabethkingia</taxon>
    </lineage>
</organism>
<feature type="domain" description="S-adenosyl-l-methionine hydroxide adenosyltransferase C-terminal" evidence="4">
    <location>
        <begin position="172"/>
        <end position="270"/>
    </location>
</feature>
<dbReference type="STRING" id="1338011.BD94_1346"/>
<name>A0A077EC75_9FLAO</name>
<dbReference type="Pfam" id="PF01887">
    <property type="entry name" value="SAM_HAT_N"/>
    <property type="match status" value="1"/>
</dbReference>
<evidence type="ECO:0000313" key="6">
    <source>
        <dbReference type="Proteomes" id="UP000028933"/>
    </source>
</evidence>
<comment type="similarity">
    <text evidence="2">Belongs to the SAM hydrolase / SAM-dependent halogenase family.</text>
</comment>
<dbReference type="InterPro" id="IPR002747">
    <property type="entry name" value="SAM_OH_AdoTrfase"/>
</dbReference>
<dbReference type="Gene3D" id="3.40.50.10790">
    <property type="entry name" value="S-adenosyl-l-methionine hydroxide adenosyltransferase, N-terminal"/>
    <property type="match status" value="1"/>
</dbReference>
<dbReference type="Proteomes" id="UP000028933">
    <property type="component" value="Chromosome"/>
</dbReference>
<dbReference type="AlphaFoldDB" id="A0A077EC75"/>
<dbReference type="SUPFAM" id="SSF101852">
    <property type="entry name" value="Bacterial fluorinating enzyme, C-terminal domain"/>
    <property type="match status" value="1"/>
</dbReference>
<dbReference type="InterPro" id="IPR046470">
    <property type="entry name" value="SAM_HAT_C"/>
</dbReference>
<dbReference type="PANTHER" id="PTHR35092">
    <property type="entry name" value="CHLORINASE MJ1651"/>
    <property type="match status" value="1"/>
</dbReference>
<dbReference type="RefSeq" id="WP_024565055.1">
    <property type="nucleotide sequence ID" value="NZ_CP007547.1"/>
</dbReference>
<reference evidence="5" key="1">
    <citation type="journal article" date="2013" name="Lancet">
        <title>First case of E anophelis outbreak in an intensive-care unit.</title>
        <authorList>
            <person name="Teo J."/>
            <person name="Tan S.Y."/>
            <person name="Tay M."/>
            <person name="Ding Y."/>
            <person name="Kjelleberg S."/>
            <person name="Givskov M."/>
            <person name="Lin R.T."/>
            <person name="Yang L."/>
        </authorList>
    </citation>
    <scope>NUCLEOTIDE SEQUENCE [LARGE SCALE GENOMIC DNA]</scope>
    <source>
        <strain evidence="5">NUHP1</strain>
    </source>
</reference>
<dbReference type="EMBL" id="CP007547">
    <property type="protein sequence ID" value="AIL45121.1"/>
    <property type="molecule type" value="Genomic_DNA"/>
</dbReference>
<evidence type="ECO:0000259" key="3">
    <source>
        <dbReference type="Pfam" id="PF01887"/>
    </source>
</evidence>
<dbReference type="KEGG" id="eao:BD94_1346"/>
<evidence type="ECO:0000256" key="1">
    <source>
        <dbReference type="ARBA" id="ARBA00022691"/>
    </source>
</evidence>
<dbReference type="HOGENOM" id="CLU_059734_1_1_10"/>
<dbReference type="SUPFAM" id="SSF102522">
    <property type="entry name" value="Bacterial fluorinating enzyme, N-terminal domain"/>
    <property type="match status" value="1"/>
</dbReference>
<accession>A0A077EC75</accession>
<dbReference type="Pfam" id="PF20257">
    <property type="entry name" value="SAM_HAT_C"/>
    <property type="match status" value="1"/>
</dbReference>
<evidence type="ECO:0000259" key="4">
    <source>
        <dbReference type="Pfam" id="PF20257"/>
    </source>
</evidence>
<dbReference type="eggNOG" id="COG1912">
    <property type="taxonomic scope" value="Bacteria"/>
</dbReference>
<dbReference type="PANTHER" id="PTHR35092:SF1">
    <property type="entry name" value="CHLORINASE MJ1651"/>
    <property type="match status" value="1"/>
</dbReference>
<sequence length="275" mass="31063">MPIITLTSDYGTLDYRVAAIKGSIYNELATINIVDITHQIQAYNLQQTAYIIRSSYKYYPKGTIHIICVDSFYHKDRKNIIAKVDDHYFICADNGLLSLMFFDINPDDIYEITLGSRFDDQVNFTSTDIFVPVAAHLAKGGIPEVVGKKTDEIKENSFPRAILNEAEGIIVGEIMYIDNFGNAISNISKNFFNNTLKSYDSFELKFRNFVMSKVNNHYTDVVDDWKNEPQYHGSVSAIFNESDLLEVAIYKGSSMNGASSLLGLSVGERIFIEFS</sequence>
<gene>
    <name evidence="5" type="ORF">BD94_1346</name>
</gene>
<dbReference type="InterPro" id="IPR046469">
    <property type="entry name" value="SAM_HAT_N"/>
</dbReference>
<dbReference type="InterPro" id="IPR023228">
    <property type="entry name" value="SAM_OH_AdoTrfase_N_sf"/>
</dbReference>
<keyword evidence="1" id="KW-0949">S-adenosyl-L-methionine</keyword>
<evidence type="ECO:0008006" key="7">
    <source>
        <dbReference type="Google" id="ProtNLM"/>
    </source>
</evidence>
<dbReference type="PIRSF" id="PIRSF006779">
    <property type="entry name" value="UCP006779"/>
    <property type="match status" value="1"/>
</dbReference>
<protein>
    <recommendedName>
        <fullName evidence="7">SAM-dependent chlorinase/fluorinase</fullName>
    </recommendedName>
</protein>
<reference evidence="5" key="2">
    <citation type="journal article" date="2015" name="Genome Biol. Evol.">
        <title>Complete Genome Sequence and Transcriptomic Analysis of the Novel Pathogen Elizabethkingia anophelis in Response to Oxidative Stress.</title>
        <authorList>
            <person name="Li Y."/>
            <person name="Liu Y."/>
            <person name="Chew S.C."/>
            <person name="Tay M."/>
            <person name="Salido M.M."/>
            <person name="Teo J."/>
            <person name="Lauro F.M."/>
            <person name="Givskov M."/>
            <person name="Yang L."/>
        </authorList>
    </citation>
    <scope>NUCLEOTIDE SEQUENCE</scope>
    <source>
        <strain evidence="5">NUHP1</strain>
    </source>
</reference>
<evidence type="ECO:0000313" key="5">
    <source>
        <dbReference type="EMBL" id="AIL45121.1"/>
    </source>
</evidence>